<dbReference type="Pfam" id="PF11790">
    <property type="entry name" value="Glyco_hydro_cc"/>
    <property type="match status" value="1"/>
</dbReference>
<gene>
    <name evidence="4" type="ORF">SLS59_001350</name>
</gene>
<evidence type="ECO:0000256" key="2">
    <source>
        <dbReference type="SAM" id="SignalP"/>
    </source>
</evidence>
<evidence type="ECO:0000256" key="1">
    <source>
        <dbReference type="SAM" id="MobiDB-lite"/>
    </source>
</evidence>
<name>A0ABR3S0G8_9PLEO</name>
<organism evidence="4 5">
    <name type="scientific">Nothophoma quercina</name>
    <dbReference type="NCBI Taxonomy" id="749835"/>
    <lineage>
        <taxon>Eukaryota</taxon>
        <taxon>Fungi</taxon>
        <taxon>Dikarya</taxon>
        <taxon>Ascomycota</taxon>
        <taxon>Pezizomycotina</taxon>
        <taxon>Dothideomycetes</taxon>
        <taxon>Pleosporomycetidae</taxon>
        <taxon>Pleosporales</taxon>
        <taxon>Pleosporineae</taxon>
        <taxon>Didymellaceae</taxon>
        <taxon>Nothophoma</taxon>
    </lineage>
</organism>
<evidence type="ECO:0000313" key="4">
    <source>
        <dbReference type="EMBL" id="KAL1609839.1"/>
    </source>
</evidence>
<dbReference type="SUPFAM" id="SSF51445">
    <property type="entry name" value="(Trans)glycosidases"/>
    <property type="match status" value="1"/>
</dbReference>
<keyword evidence="2" id="KW-0732">Signal</keyword>
<dbReference type="Gene3D" id="3.20.20.80">
    <property type="entry name" value="Glycosidases"/>
    <property type="match status" value="1"/>
</dbReference>
<feature type="domain" description="Asl1-like glycosyl hydrolase catalytic" evidence="3">
    <location>
        <begin position="255"/>
        <end position="483"/>
    </location>
</feature>
<evidence type="ECO:0000313" key="5">
    <source>
        <dbReference type="Proteomes" id="UP001521222"/>
    </source>
</evidence>
<protein>
    <recommendedName>
        <fullName evidence="3">Asl1-like glycosyl hydrolase catalytic domain-containing protein</fullName>
    </recommendedName>
</protein>
<reference evidence="4 5" key="1">
    <citation type="submission" date="2024-02" db="EMBL/GenBank/DDBJ databases">
        <title>De novo assembly and annotation of 12 fungi associated with fruit tree decline syndrome in Ontario, Canada.</title>
        <authorList>
            <person name="Sulman M."/>
            <person name="Ellouze W."/>
            <person name="Ilyukhin E."/>
        </authorList>
    </citation>
    <scope>NUCLEOTIDE SEQUENCE [LARGE SCALE GENOMIC DNA]</scope>
    <source>
        <strain evidence="4 5">M97-236</strain>
    </source>
</reference>
<dbReference type="Proteomes" id="UP001521222">
    <property type="component" value="Unassembled WGS sequence"/>
</dbReference>
<dbReference type="InterPro" id="IPR017853">
    <property type="entry name" value="GH"/>
</dbReference>
<feature type="signal peptide" evidence="2">
    <location>
        <begin position="1"/>
        <end position="18"/>
    </location>
</feature>
<proteinExistence type="predicted"/>
<dbReference type="PANTHER" id="PTHR34154:SF13">
    <property type="entry name" value="ASL1-LIKE GLYCOSYL HYDROLASE CATALYTIC DOMAIN-CONTAINING PROTEIN"/>
    <property type="match status" value="1"/>
</dbReference>
<dbReference type="InterPro" id="IPR053183">
    <property type="entry name" value="ASL1"/>
</dbReference>
<comment type="caution">
    <text evidence="4">The sequence shown here is derived from an EMBL/GenBank/DDBJ whole genome shotgun (WGS) entry which is preliminary data.</text>
</comment>
<dbReference type="PANTHER" id="PTHR34154">
    <property type="entry name" value="ALKALI-SENSITIVE LINKAGE PROTEIN 1"/>
    <property type="match status" value="1"/>
</dbReference>
<evidence type="ECO:0000259" key="3">
    <source>
        <dbReference type="Pfam" id="PF11790"/>
    </source>
</evidence>
<keyword evidence="5" id="KW-1185">Reference proteome</keyword>
<accession>A0ABR3S0G8</accession>
<sequence>MSSMTKISLLALIGAAAAHPSYGGHSKFHSKPAAGTGKPYPTGGWSGNYNSTQVPAGTASYEQGKTTTIDLTSTSTKTIYSTIYGTPASQSAVIENVSSKPAGSQCGPATVTVTATEKATVTVTPGASSAYSAGVVSSYVALPSSKAGEYDASSYIVVSSTPAAEKPSSSKPAVATSSKPAVATSSKPAEYSSKPVVASSKASEYEAYTPSASLPAITSIAQKDYSAAVPSSTAASSSAAPKSSGTPTYSGTKRGLAYNDGELCSSFGSNFGFAYNWAQTESKDVGAPFIPMMHKVSDSTAEAWLANVDKAVKAGSKAVMGFNEPDHAEQANLTPEAACTAWKEYMNPIASSHPDVTILGPSVTNGGAPMGLDWLTRFHEGCPDAIVHATNIHFYDIYEEATIDRFKAQVEKAAANYGKPVWITEFGLNTGSASEEQAASFLKEAMAYCDSSDKVQGYSWFMVGTGENQLNTATGLSAVGQVYAGSS</sequence>
<feature type="chain" id="PRO_5046145660" description="Asl1-like glycosyl hydrolase catalytic domain-containing protein" evidence="2">
    <location>
        <begin position="19"/>
        <end position="487"/>
    </location>
</feature>
<dbReference type="InterPro" id="IPR024655">
    <property type="entry name" value="Asl1_glyco_hydro_catalytic"/>
</dbReference>
<feature type="region of interest" description="Disordered" evidence="1">
    <location>
        <begin position="161"/>
        <end position="186"/>
    </location>
</feature>
<dbReference type="EMBL" id="JAKIXB020000003">
    <property type="protein sequence ID" value="KAL1609839.1"/>
    <property type="molecule type" value="Genomic_DNA"/>
</dbReference>